<dbReference type="Proteomes" id="UP000017861">
    <property type="component" value="Unassembled WGS sequence"/>
</dbReference>
<sequence>MRRQLKQLEEAEASRLKPLFLEFSIAEADRDREAKECQYEADKLAALELQRKELEKKLGLSLPVAGGVSAPTAKKRK</sequence>
<dbReference type="VEuPathDB" id="TriTrypDB:TCDM_00315"/>
<proteinExistence type="predicted"/>
<evidence type="ECO:0000313" key="1">
    <source>
        <dbReference type="EMBL" id="ESS70881.1"/>
    </source>
</evidence>
<dbReference type="EMBL" id="AYLP01000002">
    <property type="protein sequence ID" value="ESS70881.1"/>
    <property type="molecule type" value="Genomic_DNA"/>
</dbReference>
<dbReference type="AlphaFoldDB" id="V5DTX6"/>
<gene>
    <name evidence="1" type="ORF">TCDM_00315</name>
</gene>
<reference evidence="1 2" key="1">
    <citation type="journal article" date="2014" name="Genome Announc.">
        <title>Trypanosoma cruzi Clone Dm28c Draft Genome Sequence.</title>
        <authorList>
            <person name="Grisard E.C."/>
            <person name="Teixeira S.M."/>
            <person name="de Almeida L.G."/>
            <person name="Stoco P.H."/>
            <person name="Gerber A.L."/>
            <person name="Talavera-Lopez C."/>
            <person name="Lima O.C."/>
            <person name="Andersson B."/>
            <person name="de Vasconcelos A.T."/>
        </authorList>
    </citation>
    <scope>NUCLEOTIDE SEQUENCE [LARGE SCALE GENOMIC DNA]</scope>
    <source>
        <strain evidence="1 2">Dm28c</strain>
    </source>
</reference>
<name>V5DTX6_TRYCR</name>
<protein>
    <submittedName>
        <fullName evidence="1">Uncharacterized protein</fullName>
    </submittedName>
</protein>
<organism evidence="1 2">
    <name type="scientific">Trypanosoma cruzi Dm28c</name>
    <dbReference type="NCBI Taxonomy" id="1416333"/>
    <lineage>
        <taxon>Eukaryota</taxon>
        <taxon>Discoba</taxon>
        <taxon>Euglenozoa</taxon>
        <taxon>Kinetoplastea</taxon>
        <taxon>Metakinetoplastina</taxon>
        <taxon>Trypanosomatida</taxon>
        <taxon>Trypanosomatidae</taxon>
        <taxon>Trypanosoma</taxon>
        <taxon>Schizotrypanum</taxon>
    </lineage>
</organism>
<accession>V5DTX6</accession>
<evidence type="ECO:0000313" key="2">
    <source>
        <dbReference type="Proteomes" id="UP000017861"/>
    </source>
</evidence>
<comment type="caution">
    <text evidence="1">The sequence shown here is derived from an EMBL/GenBank/DDBJ whole genome shotgun (WGS) entry which is preliminary data.</text>
</comment>